<dbReference type="GO" id="GO:0018580">
    <property type="term" value="F:nitronate monooxygenase activity"/>
    <property type="evidence" value="ECO:0007669"/>
    <property type="project" value="InterPro"/>
</dbReference>
<dbReference type="EMBL" id="JAVRRJ010000008">
    <property type="protein sequence ID" value="KAK5082337.1"/>
    <property type="molecule type" value="Genomic_DNA"/>
</dbReference>
<organism evidence="4 5">
    <name type="scientific">Lithohypha guttulata</name>
    <dbReference type="NCBI Taxonomy" id="1690604"/>
    <lineage>
        <taxon>Eukaryota</taxon>
        <taxon>Fungi</taxon>
        <taxon>Dikarya</taxon>
        <taxon>Ascomycota</taxon>
        <taxon>Pezizomycotina</taxon>
        <taxon>Eurotiomycetes</taxon>
        <taxon>Chaetothyriomycetidae</taxon>
        <taxon>Chaetothyriales</taxon>
        <taxon>Trichomeriaceae</taxon>
        <taxon>Lithohypha</taxon>
    </lineage>
</organism>
<dbReference type="PANTHER" id="PTHR32332:SF34">
    <property type="entry name" value="2-NITROPROPANE DIOXYGENASE FAMILY, PUTATIVE-RELATED"/>
    <property type="match status" value="1"/>
</dbReference>
<evidence type="ECO:0000256" key="1">
    <source>
        <dbReference type="ARBA" id="ARBA00022630"/>
    </source>
</evidence>
<keyword evidence="1" id="KW-0285">Flavoprotein</keyword>
<evidence type="ECO:0008006" key="6">
    <source>
        <dbReference type="Google" id="ProtNLM"/>
    </source>
</evidence>
<dbReference type="CDD" id="cd04730">
    <property type="entry name" value="NPD_like"/>
    <property type="match status" value="1"/>
</dbReference>
<dbReference type="AlphaFoldDB" id="A0AAN7SV53"/>
<keyword evidence="2" id="KW-0288">FMN</keyword>
<evidence type="ECO:0000313" key="4">
    <source>
        <dbReference type="EMBL" id="KAK5082337.1"/>
    </source>
</evidence>
<keyword evidence="3" id="KW-0560">Oxidoreductase</keyword>
<dbReference type="SUPFAM" id="SSF51412">
    <property type="entry name" value="Inosine monophosphate dehydrogenase (IMPDH)"/>
    <property type="match status" value="1"/>
</dbReference>
<name>A0AAN7SV53_9EURO</name>
<evidence type="ECO:0000256" key="3">
    <source>
        <dbReference type="ARBA" id="ARBA00023002"/>
    </source>
</evidence>
<dbReference type="Gene3D" id="3.20.20.70">
    <property type="entry name" value="Aldolase class I"/>
    <property type="match status" value="1"/>
</dbReference>
<reference evidence="4 5" key="1">
    <citation type="submission" date="2023-08" db="EMBL/GenBank/DDBJ databases">
        <title>Black Yeasts Isolated from many extreme environments.</title>
        <authorList>
            <person name="Coleine C."/>
            <person name="Stajich J.E."/>
            <person name="Selbmann L."/>
        </authorList>
    </citation>
    <scope>NUCLEOTIDE SEQUENCE [LARGE SCALE GENOMIC DNA]</scope>
    <source>
        <strain evidence="4 5">CCFEE 5910</strain>
    </source>
</reference>
<dbReference type="PANTHER" id="PTHR32332">
    <property type="entry name" value="2-NITROPROPANE DIOXYGENASE"/>
    <property type="match status" value="1"/>
</dbReference>
<dbReference type="Pfam" id="PF03060">
    <property type="entry name" value="NMO"/>
    <property type="match status" value="1"/>
</dbReference>
<evidence type="ECO:0000256" key="2">
    <source>
        <dbReference type="ARBA" id="ARBA00022643"/>
    </source>
</evidence>
<protein>
    <recommendedName>
        <fullName evidence="6">Nitronate monooxygenase domain-containing protein</fullName>
    </recommendedName>
</protein>
<dbReference type="InterPro" id="IPR013785">
    <property type="entry name" value="Aldolase_TIM"/>
</dbReference>
<dbReference type="Proteomes" id="UP001309876">
    <property type="component" value="Unassembled WGS sequence"/>
</dbReference>
<evidence type="ECO:0000313" key="5">
    <source>
        <dbReference type="Proteomes" id="UP001309876"/>
    </source>
</evidence>
<proteinExistence type="predicted"/>
<dbReference type="InterPro" id="IPR004136">
    <property type="entry name" value="NMO"/>
</dbReference>
<keyword evidence="5" id="KW-1185">Reference proteome</keyword>
<sequence length="354" mass="37879">MPPLTEQHGWLTSPVVVCAPMRLIALPQLAVEVSGAGGFGFIGAGNNLDKLDGWLREAANLVNDHSILRMQYEATGILPIGFGYFNWAPSEDLEKAVAAVRKWKPAAVWQFGAHNNEDYANWAEKIRQASDGRTKVWIQIGSVADAVDVARLAKPVDVLVVQGTDAGGHGLDSGAGIISLLPEVADALHNAGMADIKLIGAGGIMDGRGTAAALMLGADGVCLGTRFLASEEAAIAEGYRKEVVRATDGGANTARTKVYDKLRGTTLWPEKYNARGVLNKSFYDDKSGMTFEENQRLHDEAMKQGDSGWGVDGRITTYAGTGVGLVKSVMKAEDIVKEVQRDAMSRLRLAAKQQ</sequence>
<comment type="caution">
    <text evidence="4">The sequence shown here is derived from an EMBL/GenBank/DDBJ whole genome shotgun (WGS) entry which is preliminary data.</text>
</comment>
<gene>
    <name evidence="4" type="ORF">LTR05_007483</name>
</gene>
<accession>A0AAN7SV53</accession>